<reference evidence="2" key="1">
    <citation type="submission" date="2022-11" db="EMBL/GenBank/DDBJ databases">
        <title>Lacinutrix neustonica HL-RS19T sp. nov., isolated from the surface microlayer sample of brackish Lake Shihwa.</title>
        <authorList>
            <person name="Choi J.Y."/>
            <person name="Hwang C.Y."/>
        </authorList>
    </citation>
    <scope>NUCLEOTIDE SEQUENCE</scope>
    <source>
        <strain evidence="2">HL-RS19</strain>
    </source>
</reference>
<dbReference type="RefSeq" id="WP_267676145.1">
    <property type="nucleotide sequence ID" value="NZ_CP113088.1"/>
</dbReference>
<feature type="chain" id="PRO_5039000748" evidence="1">
    <location>
        <begin position="20"/>
        <end position="104"/>
    </location>
</feature>
<dbReference type="EMBL" id="CP113088">
    <property type="protein sequence ID" value="WAC01532.1"/>
    <property type="molecule type" value="Genomic_DNA"/>
</dbReference>
<evidence type="ECO:0000256" key="1">
    <source>
        <dbReference type="SAM" id="SignalP"/>
    </source>
</evidence>
<name>A0A9E8SDA8_9FLAO</name>
<dbReference type="Proteomes" id="UP001164705">
    <property type="component" value="Chromosome"/>
</dbReference>
<dbReference type="KEGG" id="lnu:N7U66_16420"/>
<sequence>MKKILLFAILLGTLSTAMAQTHLYEHPKFDSISKNHKTIAIIPFKTQVKLRPKQMKDISEEQHVQLENNESLGLQLGMHSWFLKRKKEERLVLMYKNQTGPMRY</sequence>
<proteinExistence type="predicted"/>
<gene>
    <name evidence="2" type="ORF">N7U66_16420</name>
</gene>
<keyword evidence="3" id="KW-1185">Reference proteome</keyword>
<evidence type="ECO:0000313" key="2">
    <source>
        <dbReference type="EMBL" id="WAC01532.1"/>
    </source>
</evidence>
<accession>A0A9E8SDA8</accession>
<keyword evidence="1" id="KW-0732">Signal</keyword>
<evidence type="ECO:0000313" key="3">
    <source>
        <dbReference type="Proteomes" id="UP001164705"/>
    </source>
</evidence>
<dbReference type="AlphaFoldDB" id="A0A9E8SDA8"/>
<protein>
    <submittedName>
        <fullName evidence="2">Uncharacterized protein</fullName>
    </submittedName>
</protein>
<organism evidence="2 3">
    <name type="scientific">Lacinutrix neustonica</name>
    <dbReference type="NCBI Taxonomy" id="2980107"/>
    <lineage>
        <taxon>Bacteria</taxon>
        <taxon>Pseudomonadati</taxon>
        <taxon>Bacteroidota</taxon>
        <taxon>Flavobacteriia</taxon>
        <taxon>Flavobacteriales</taxon>
        <taxon>Flavobacteriaceae</taxon>
        <taxon>Lacinutrix</taxon>
    </lineage>
</organism>
<feature type="signal peptide" evidence="1">
    <location>
        <begin position="1"/>
        <end position="19"/>
    </location>
</feature>